<dbReference type="AlphaFoldDB" id="A0A0E3WSH4"/>
<dbReference type="PATRIC" id="fig|1434111.4.peg.1486"/>
<keyword evidence="1" id="KW-0812">Transmembrane</keyword>
<evidence type="ECO:0000256" key="1">
    <source>
        <dbReference type="SAM" id="Phobius"/>
    </source>
</evidence>
<dbReference type="Gene3D" id="2.60.40.10">
    <property type="entry name" value="Immunoglobulins"/>
    <property type="match status" value="1"/>
</dbReference>
<feature type="transmembrane region" description="Helical" evidence="1">
    <location>
        <begin position="340"/>
        <end position="359"/>
    </location>
</feature>
<dbReference type="STRING" id="1434111.MSLAZ_1154"/>
<keyword evidence="1" id="KW-0472">Membrane</keyword>
<dbReference type="Proteomes" id="UP000033072">
    <property type="component" value="Chromosome"/>
</dbReference>
<keyword evidence="1" id="KW-1133">Transmembrane helix</keyword>
<dbReference type="RefSeq" id="WP_048125301.1">
    <property type="nucleotide sequence ID" value="NZ_CP009515.1"/>
</dbReference>
<name>A0A0E3WSH4_9EURY</name>
<protein>
    <recommendedName>
        <fullName evidence="4">NPCBM-associated, NEW3 domain of alpha-galactosidase</fullName>
    </recommendedName>
</protein>
<dbReference type="EMBL" id="CP009515">
    <property type="protein sequence ID" value="AKB74415.1"/>
    <property type="molecule type" value="Genomic_DNA"/>
</dbReference>
<evidence type="ECO:0000313" key="3">
    <source>
        <dbReference type="Proteomes" id="UP000033072"/>
    </source>
</evidence>
<organism evidence="2 3">
    <name type="scientific">Methanosarcina lacustris Z-7289</name>
    <dbReference type="NCBI Taxonomy" id="1434111"/>
    <lineage>
        <taxon>Archaea</taxon>
        <taxon>Methanobacteriati</taxon>
        <taxon>Methanobacteriota</taxon>
        <taxon>Stenosarchaea group</taxon>
        <taxon>Methanomicrobia</taxon>
        <taxon>Methanosarcinales</taxon>
        <taxon>Methanosarcinaceae</taxon>
        <taxon>Methanosarcina</taxon>
    </lineage>
</organism>
<sequence>MKKPQQNTLQKTVNTFAAIAVLLSVLSITVSPALGSDDGSFLIPSRGYSVDYYRSYGEPTLRASITGDTEFERGEYADIHIKIANIGSIDGFKRLYANQNSIPASQEELIALAEMKEEKDCTTAKGIKANLTSESDYIHVEPTTSLQTADELETGHTQDLKFSIRIDSTAPAGEYELKLPVNYEYQHNALTETSKVVNLGIAGTGYTREYYTKNVVLPIHISIKKEPLFEISSVSGSLKQGSTNTINVTYTNTGETTAEDAEVRFVSLKPLSTSNTIVRLGTIGQGESRVASLEISADSEALVKNYSIDSEIKYVDDKGKTELSDNMKVDVPVEKAESKISTTVIIGILFALVFIYQIIKMLRNRKKNSENASGDEND</sequence>
<dbReference type="KEGG" id="mls:MSLAZ_1154"/>
<reference evidence="2 3" key="1">
    <citation type="submission" date="2014-07" db="EMBL/GenBank/DDBJ databases">
        <title>Methanogenic archaea and the global carbon cycle.</title>
        <authorList>
            <person name="Henriksen J.R."/>
            <person name="Luke J."/>
            <person name="Reinhart S."/>
            <person name="Benedict M.N."/>
            <person name="Youngblut N.D."/>
            <person name="Metcalf M.E."/>
            <person name="Whitaker R.J."/>
            <person name="Metcalf W.W."/>
        </authorList>
    </citation>
    <scope>NUCLEOTIDE SEQUENCE [LARGE SCALE GENOMIC DNA]</scope>
    <source>
        <strain evidence="2 3">Z-7289</strain>
    </source>
</reference>
<dbReference type="HOGENOM" id="CLU_028008_0_0_2"/>
<evidence type="ECO:0000313" key="2">
    <source>
        <dbReference type="EMBL" id="AKB74415.1"/>
    </source>
</evidence>
<dbReference type="OrthoDB" id="56770at2157"/>
<dbReference type="PANTHER" id="PTHR35902">
    <property type="entry name" value="S-LAYER DOMAIN-LIKE PROTEIN-RELATED"/>
    <property type="match status" value="1"/>
</dbReference>
<dbReference type="PANTHER" id="PTHR35902:SF3">
    <property type="entry name" value="NPCBM-ASSOCIATED, NEW3 DOMAIN OF ALPHA-GALACTOSIDASE"/>
    <property type="match status" value="1"/>
</dbReference>
<dbReference type="InterPro" id="IPR013783">
    <property type="entry name" value="Ig-like_fold"/>
</dbReference>
<evidence type="ECO:0008006" key="4">
    <source>
        <dbReference type="Google" id="ProtNLM"/>
    </source>
</evidence>
<proteinExistence type="predicted"/>
<accession>A0A0E3WSH4</accession>
<keyword evidence="3" id="KW-1185">Reference proteome</keyword>
<gene>
    <name evidence="2" type="ORF">MSLAZ_1154</name>
</gene>
<dbReference type="GeneID" id="24805882"/>